<name>A0AAE1AMD2_9GAST</name>
<reference evidence="1" key="1">
    <citation type="journal article" date="2023" name="G3 (Bethesda)">
        <title>A reference genome for the long-term kleptoplast-retaining sea slug Elysia crispata morphotype clarki.</title>
        <authorList>
            <person name="Eastman K.E."/>
            <person name="Pendleton A.L."/>
            <person name="Shaikh M.A."/>
            <person name="Suttiyut T."/>
            <person name="Ogas R."/>
            <person name="Tomko P."/>
            <person name="Gavelis G."/>
            <person name="Widhalm J.R."/>
            <person name="Wisecaver J.H."/>
        </authorList>
    </citation>
    <scope>NUCLEOTIDE SEQUENCE</scope>
    <source>
        <strain evidence="1">ECLA1</strain>
    </source>
</reference>
<keyword evidence="2" id="KW-1185">Reference proteome</keyword>
<dbReference type="Proteomes" id="UP001283361">
    <property type="component" value="Unassembled WGS sequence"/>
</dbReference>
<organism evidence="1 2">
    <name type="scientific">Elysia crispata</name>
    <name type="common">lettuce slug</name>
    <dbReference type="NCBI Taxonomy" id="231223"/>
    <lineage>
        <taxon>Eukaryota</taxon>
        <taxon>Metazoa</taxon>
        <taxon>Spiralia</taxon>
        <taxon>Lophotrochozoa</taxon>
        <taxon>Mollusca</taxon>
        <taxon>Gastropoda</taxon>
        <taxon>Heterobranchia</taxon>
        <taxon>Euthyneura</taxon>
        <taxon>Panpulmonata</taxon>
        <taxon>Sacoglossa</taxon>
        <taxon>Placobranchoidea</taxon>
        <taxon>Plakobranchidae</taxon>
        <taxon>Elysia</taxon>
    </lineage>
</organism>
<sequence>MPGKPGSGQAAPVRCADTVKVTSGHSNATVLFVAYGTLELDFVSCGLRLARESYLRSGLVFLVLKQWPCDGLGQDIAGSKVCKTAASGKRIILHKTVDVQFFWDTLITCTALYIQ</sequence>
<accession>A0AAE1AMD2</accession>
<proteinExistence type="predicted"/>
<evidence type="ECO:0000313" key="1">
    <source>
        <dbReference type="EMBL" id="KAK3790449.1"/>
    </source>
</evidence>
<comment type="caution">
    <text evidence="1">The sequence shown here is derived from an EMBL/GenBank/DDBJ whole genome shotgun (WGS) entry which is preliminary data.</text>
</comment>
<dbReference type="AlphaFoldDB" id="A0AAE1AMD2"/>
<dbReference type="EMBL" id="JAWDGP010001540">
    <property type="protein sequence ID" value="KAK3790449.1"/>
    <property type="molecule type" value="Genomic_DNA"/>
</dbReference>
<gene>
    <name evidence="1" type="ORF">RRG08_015918</name>
</gene>
<protein>
    <submittedName>
        <fullName evidence="1">Uncharacterized protein</fullName>
    </submittedName>
</protein>
<evidence type="ECO:0000313" key="2">
    <source>
        <dbReference type="Proteomes" id="UP001283361"/>
    </source>
</evidence>